<proteinExistence type="inferred from homology"/>
<dbReference type="Pfam" id="PF10317">
    <property type="entry name" value="7TM_GPCR_Srd"/>
    <property type="match status" value="1"/>
</dbReference>
<dbReference type="EMBL" id="BTSY01000001">
    <property type="protein sequence ID" value="GMT09064.1"/>
    <property type="molecule type" value="Genomic_DNA"/>
</dbReference>
<accession>A0AAV5UPS4</accession>
<dbReference type="Proteomes" id="UP001432322">
    <property type="component" value="Unassembled WGS sequence"/>
</dbReference>
<evidence type="ECO:0008006" key="9">
    <source>
        <dbReference type="Google" id="ProtNLM"/>
    </source>
</evidence>
<dbReference type="AlphaFoldDB" id="A0AAV5UPS4"/>
<keyword evidence="8" id="KW-1185">Reference proteome</keyword>
<evidence type="ECO:0000256" key="6">
    <source>
        <dbReference type="SAM" id="Phobius"/>
    </source>
</evidence>
<keyword evidence="3 6" id="KW-0812">Transmembrane</keyword>
<evidence type="ECO:0000313" key="8">
    <source>
        <dbReference type="Proteomes" id="UP001432322"/>
    </source>
</evidence>
<protein>
    <recommendedName>
        <fullName evidence="9">G protein-coupled receptor</fullName>
    </recommendedName>
</protein>
<dbReference type="PANTHER" id="PTHR22945:SF40">
    <property type="entry name" value="SERPENTINE RECEPTOR, CLASS D (DELTA)-RELATED"/>
    <property type="match status" value="1"/>
</dbReference>
<feature type="non-terminal residue" evidence="7">
    <location>
        <position position="1"/>
    </location>
</feature>
<feature type="transmembrane region" description="Helical" evidence="6">
    <location>
        <begin position="173"/>
        <end position="192"/>
    </location>
</feature>
<feature type="transmembrane region" description="Helical" evidence="6">
    <location>
        <begin position="113"/>
        <end position="133"/>
    </location>
</feature>
<evidence type="ECO:0000256" key="5">
    <source>
        <dbReference type="ARBA" id="ARBA00023136"/>
    </source>
</evidence>
<evidence type="ECO:0000256" key="4">
    <source>
        <dbReference type="ARBA" id="ARBA00022989"/>
    </source>
</evidence>
<dbReference type="InterPro" id="IPR050920">
    <property type="entry name" value="Nematode_rcpt-like_delta"/>
</dbReference>
<dbReference type="InterPro" id="IPR019421">
    <property type="entry name" value="7TM_GPCR_serpentine_rcpt_Srd"/>
</dbReference>
<dbReference type="PANTHER" id="PTHR22945">
    <property type="entry name" value="SERPENTINE RECEPTOR, CLASS D DELTA"/>
    <property type="match status" value="1"/>
</dbReference>
<dbReference type="SUPFAM" id="SSF81321">
    <property type="entry name" value="Family A G protein-coupled receptor-like"/>
    <property type="match status" value="1"/>
</dbReference>
<organism evidence="7 8">
    <name type="scientific">Pristionchus fissidentatus</name>
    <dbReference type="NCBI Taxonomy" id="1538716"/>
    <lineage>
        <taxon>Eukaryota</taxon>
        <taxon>Metazoa</taxon>
        <taxon>Ecdysozoa</taxon>
        <taxon>Nematoda</taxon>
        <taxon>Chromadorea</taxon>
        <taxon>Rhabditida</taxon>
        <taxon>Rhabditina</taxon>
        <taxon>Diplogasteromorpha</taxon>
        <taxon>Diplogasteroidea</taxon>
        <taxon>Neodiplogasteridae</taxon>
        <taxon>Pristionchus</taxon>
    </lineage>
</organism>
<comment type="subcellular location">
    <subcellularLocation>
        <location evidence="1">Membrane</location>
        <topology evidence="1">Multi-pass membrane protein</topology>
    </subcellularLocation>
</comment>
<dbReference type="GO" id="GO:0016020">
    <property type="term" value="C:membrane"/>
    <property type="evidence" value="ECO:0007669"/>
    <property type="project" value="UniProtKB-SubCell"/>
</dbReference>
<feature type="non-terminal residue" evidence="7">
    <location>
        <position position="196"/>
    </location>
</feature>
<name>A0AAV5UPS4_9BILA</name>
<comment type="similarity">
    <text evidence="2">Belongs to the nematode receptor-like protein srd family.</text>
</comment>
<keyword evidence="5 6" id="KW-0472">Membrane</keyword>
<reference evidence="7" key="1">
    <citation type="submission" date="2023-10" db="EMBL/GenBank/DDBJ databases">
        <title>Genome assembly of Pristionchus species.</title>
        <authorList>
            <person name="Yoshida K."/>
            <person name="Sommer R.J."/>
        </authorList>
    </citation>
    <scope>NUCLEOTIDE SEQUENCE</scope>
    <source>
        <strain evidence="7">RS5133</strain>
    </source>
</reference>
<evidence type="ECO:0000313" key="7">
    <source>
        <dbReference type="EMBL" id="GMT09064.1"/>
    </source>
</evidence>
<evidence type="ECO:0000256" key="3">
    <source>
        <dbReference type="ARBA" id="ARBA00022692"/>
    </source>
</evidence>
<feature type="transmembrane region" description="Helical" evidence="6">
    <location>
        <begin position="84"/>
        <end position="101"/>
    </location>
</feature>
<evidence type="ECO:0000256" key="1">
    <source>
        <dbReference type="ARBA" id="ARBA00004141"/>
    </source>
</evidence>
<evidence type="ECO:0000256" key="2">
    <source>
        <dbReference type="ARBA" id="ARBA00009166"/>
    </source>
</evidence>
<comment type="caution">
    <text evidence="7">The sequence shown here is derived from an EMBL/GenBank/DDBJ whole genome shotgun (WGS) entry which is preliminary data.</text>
</comment>
<keyword evidence="4 6" id="KW-1133">Transmembrane helix</keyword>
<sequence length="196" mass="21888">GFFGITGNIALLAAIKFRSPASWKSYSILLTNCALIDLSACISSSFSAERMIPFEDITVSVYLGPCVLVSGFACHVLHSIMLHTMAQSLFLIVVAFCYRLYVIGRPPPSPLKMIIFCIIIYLPTFVMLILAFYTNDPPNEVREAFRVLHPDHFVDDYLIEGHVDIAPRPLARIIQAYMILPIVPLLILVFAVRAKV</sequence>
<dbReference type="Gene3D" id="1.20.1070.10">
    <property type="entry name" value="Rhodopsin 7-helix transmembrane proteins"/>
    <property type="match status" value="1"/>
</dbReference>
<gene>
    <name evidence="7" type="ORF">PFISCL1PPCAC_361</name>
</gene>